<evidence type="ECO:0000256" key="2">
    <source>
        <dbReference type="ARBA" id="ARBA00023033"/>
    </source>
</evidence>
<gene>
    <name evidence="3" type="ORF">NQ318_022687</name>
</gene>
<dbReference type="Proteomes" id="UP001162162">
    <property type="component" value="Unassembled WGS sequence"/>
</dbReference>
<organism evidence="3 4">
    <name type="scientific">Aromia moschata</name>
    <dbReference type="NCBI Taxonomy" id="1265417"/>
    <lineage>
        <taxon>Eukaryota</taxon>
        <taxon>Metazoa</taxon>
        <taxon>Ecdysozoa</taxon>
        <taxon>Arthropoda</taxon>
        <taxon>Hexapoda</taxon>
        <taxon>Insecta</taxon>
        <taxon>Pterygota</taxon>
        <taxon>Neoptera</taxon>
        <taxon>Endopterygota</taxon>
        <taxon>Coleoptera</taxon>
        <taxon>Polyphaga</taxon>
        <taxon>Cucujiformia</taxon>
        <taxon>Chrysomeloidea</taxon>
        <taxon>Cerambycidae</taxon>
        <taxon>Cerambycinae</taxon>
        <taxon>Callichromatini</taxon>
        <taxon>Aromia</taxon>
    </lineage>
</organism>
<dbReference type="GO" id="GO:0004497">
    <property type="term" value="F:monooxygenase activity"/>
    <property type="evidence" value="ECO:0007669"/>
    <property type="project" value="UniProtKB-KW"/>
</dbReference>
<comment type="caution">
    <text evidence="3">The sequence shown here is derived from an EMBL/GenBank/DDBJ whole genome shotgun (WGS) entry which is preliminary data.</text>
</comment>
<dbReference type="SUPFAM" id="SSF48264">
    <property type="entry name" value="Cytochrome P450"/>
    <property type="match status" value="1"/>
</dbReference>
<evidence type="ECO:0000313" key="4">
    <source>
        <dbReference type="Proteomes" id="UP001162162"/>
    </source>
</evidence>
<keyword evidence="2" id="KW-0560">Oxidoreductase</keyword>
<dbReference type="InterPro" id="IPR036396">
    <property type="entry name" value="Cyt_P450_sf"/>
</dbReference>
<dbReference type="Pfam" id="PF00067">
    <property type="entry name" value="p450"/>
    <property type="match status" value="1"/>
</dbReference>
<comment type="similarity">
    <text evidence="1">Belongs to the cytochrome P450 family.</text>
</comment>
<dbReference type="EMBL" id="JAPWTK010001082">
    <property type="protein sequence ID" value="KAJ8934186.1"/>
    <property type="molecule type" value="Genomic_DNA"/>
</dbReference>
<reference evidence="3" key="1">
    <citation type="journal article" date="2023" name="Insect Mol. Biol.">
        <title>Genome sequencing provides insights into the evolution of gene families encoding plant cell wall-degrading enzymes in longhorned beetles.</title>
        <authorList>
            <person name="Shin N.R."/>
            <person name="Okamura Y."/>
            <person name="Kirsch R."/>
            <person name="Pauchet Y."/>
        </authorList>
    </citation>
    <scope>NUCLEOTIDE SEQUENCE</scope>
    <source>
        <strain evidence="3">AMC_N1</strain>
    </source>
</reference>
<dbReference type="InterPro" id="IPR001128">
    <property type="entry name" value="Cyt_P450"/>
</dbReference>
<keyword evidence="2" id="KW-0503">Monooxygenase</keyword>
<dbReference type="GO" id="GO:0005506">
    <property type="term" value="F:iron ion binding"/>
    <property type="evidence" value="ECO:0007669"/>
    <property type="project" value="InterPro"/>
</dbReference>
<dbReference type="GO" id="GO:0020037">
    <property type="term" value="F:heme binding"/>
    <property type="evidence" value="ECO:0007669"/>
    <property type="project" value="InterPro"/>
</dbReference>
<dbReference type="GO" id="GO:0016705">
    <property type="term" value="F:oxidoreductase activity, acting on paired donors, with incorporation or reduction of molecular oxygen"/>
    <property type="evidence" value="ECO:0007669"/>
    <property type="project" value="InterPro"/>
</dbReference>
<dbReference type="Gene3D" id="1.10.630.10">
    <property type="entry name" value="Cytochrome P450"/>
    <property type="match status" value="1"/>
</dbReference>
<protein>
    <submittedName>
        <fullName evidence="3">Uncharacterized protein</fullName>
    </submittedName>
</protein>
<evidence type="ECO:0000313" key="3">
    <source>
        <dbReference type="EMBL" id="KAJ8934186.1"/>
    </source>
</evidence>
<accession>A0AAV8X5Z4</accession>
<keyword evidence="4" id="KW-1185">Reference proteome</keyword>
<proteinExistence type="inferred from homology"/>
<evidence type="ECO:0000256" key="1">
    <source>
        <dbReference type="ARBA" id="ARBA00010617"/>
    </source>
</evidence>
<sequence>MEWMDESPKWLPFIGNLSELKKLSKELGGQHLALAALAKKYKTNVLGLKLGSEFVVTVFSYSVVRRVLTGHEYDGRPDNFFMRLRTMGTKKGTKLDLEH</sequence>
<name>A0AAV8X5Z4_9CUCU</name>
<dbReference type="AlphaFoldDB" id="A0AAV8X5Z4"/>